<dbReference type="Proteomes" id="UP000724874">
    <property type="component" value="Unassembled WGS sequence"/>
</dbReference>
<dbReference type="PROSITE" id="PS50966">
    <property type="entry name" value="ZF_SWIM"/>
    <property type="match status" value="1"/>
</dbReference>
<evidence type="ECO:0000256" key="1">
    <source>
        <dbReference type="PROSITE-ProRule" id="PRU00325"/>
    </source>
</evidence>
<dbReference type="EMBL" id="JADNYJ010000068">
    <property type="protein sequence ID" value="KAF8892802.1"/>
    <property type="molecule type" value="Genomic_DNA"/>
</dbReference>
<reference evidence="3" key="1">
    <citation type="submission" date="2020-11" db="EMBL/GenBank/DDBJ databases">
        <authorList>
            <consortium name="DOE Joint Genome Institute"/>
            <person name="Ahrendt S."/>
            <person name="Riley R."/>
            <person name="Andreopoulos W."/>
            <person name="LaButti K."/>
            <person name="Pangilinan J."/>
            <person name="Ruiz-duenas F.J."/>
            <person name="Barrasa J.M."/>
            <person name="Sanchez-Garcia M."/>
            <person name="Camarero S."/>
            <person name="Miyauchi S."/>
            <person name="Serrano A."/>
            <person name="Linde D."/>
            <person name="Babiker R."/>
            <person name="Drula E."/>
            <person name="Ayuso-Fernandez I."/>
            <person name="Pacheco R."/>
            <person name="Padilla G."/>
            <person name="Ferreira P."/>
            <person name="Barriuso J."/>
            <person name="Kellner H."/>
            <person name="Castanera R."/>
            <person name="Alfaro M."/>
            <person name="Ramirez L."/>
            <person name="Pisabarro A.G."/>
            <person name="Kuo A."/>
            <person name="Tritt A."/>
            <person name="Lipzen A."/>
            <person name="He G."/>
            <person name="Yan M."/>
            <person name="Ng V."/>
            <person name="Cullen D."/>
            <person name="Martin F."/>
            <person name="Rosso M.-N."/>
            <person name="Henrissat B."/>
            <person name="Hibbett D."/>
            <person name="Martinez A.T."/>
            <person name="Grigoriev I.V."/>
        </authorList>
    </citation>
    <scope>NUCLEOTIDE SEQUENCE</scope>
    <source>
        <strain evidence="3">AH 44721</strain>
    </source>
</reference>
<keyword evidence="1" id="KW-0862">Zinc</keyword>
<name>A0A9P5TKJ5_GYMJU</name>
<dbReference type="AlphaFoldDB" id="A0A9P5TKJ5"/>
<evidence type="ECO:0000313" key="3">
    <source>
        <dbReference type="EMBL" id="KAF8892802.1"/>
    </source>
</evidence>
<sequence length="110" mass="12354">MPFDDLLLFANAAINSIKPGSFIHYVTPWGHTEYEVIGSTARYSIILDMKTTPIPYSCTLSETHIMCKHILATLIARRLNRCSMRSAGPNDLAVIFARQFPIPEQKTANE</sequence>
<comment type="caution">
    <text evidence="3">The sequence shown here is derived from an EMBL/GenBank/DDBJ whole genome shotgun (WGS) entry which is preliminary data.</text>
</comment>
<feature type="domain" description="SWIM-type" evidence="2">
    <location>
        <begin position="43"/>
        <end position="78"/>
    </location>
</feature>
<keyword evidence="1" id="KW-0863">Zinc-finger</keyword>
<evidence type="ECO:0000313" key="4">
    <source>
        <dbReference type="Proteomes" id="UP000724874"/>
    </source>
</evidence>
<proteinExistence type="predicted"/>
<dbReference type="OrthoDB" id="337581at2759"/>
<gene>
    <name evidence="3" type="ORF">CPB84DRAFT_1783571</name>
</gene>
<dbReference type="GO" id="GO:0008270">
    <property type="term" value="F:zinc ion binding"/>
    <property type="evidence" value="ECO:0007669"/>
    <property type="project" value="UniProtKB-KW"/>
</dbReference>
<keyword evidence="1" id="KW-0479">Metal-binding</keyword>
<evidence type="ECO:0000259" key="2">
    <source>
        <dbReference type="PROSITE" id="PS50966"/>
    </source>
</evidence>
<keyword evidence="4" id="KW-1185">Reference proteome</keyword>
<dbReference type="InterPro" id="IPR007527">
    <property type="entry name" value="Znf_SWIM"/>
</dbReference>
<accession>A0A9P5TKJ5</accession>
<organism evidence="3 4">
    <name type="scientific">Gymnopilus junonius</name>
    <name type="common">Spectacular rustgill mushroom</name>
    <name type="synonym">Gymnopilus spectabilis subsp. junonius</name>
    <dbReference type="NCBI Taxonomy" id="109634"/>
    <lineage>
        <taxon>Eukaryota</taxon>
        <taxon>Fungi</taxon>
        <taxon>Dikarya</taxon>
        <taxon>Basidiomycota</taxon>
        <taxon>Agaricomycotina</taxon>
        <taxon>Agaricomycetes</taxon>
        <taxon>Agaricomycetidae</taxon>
        <taxon>Agaricales</taxon>
        <taxon>Agaricineae</taxon>
        <taxon>Hymenogastraceae</taxon>
        <taxon>Gymnopilus</taxon>
    </lineage>
</organism>
<protein>
    <recommendedName>
        <fullName evidence="2">SWIM-type domain-containing protein</fullName>
    </recommendedName>
</protein>